<feature type="coiled-coil region" evidence="1">
    <location>
        <begin position="282"/>
        <end position="317"/>
    </location>
</feature>
<gene>
    <name evidence="2" type="ORF">ACFQMA_05400</name>
</gene>
<evidence type="ECO:0000313" key="2">
    <source>
        <dbReference type="EMBL" id="MFC7139273.1"/>
    </source>
</evidence>
<evidence type="ECO:0000256" key="1">
    <source>
        <dbReference type="SAM" id="Coils"/>
    </source>
</evidence>
<keyword evidence="1" id="KW-0175">Coiled coil</keyword>
<accession>A0ABD5Y0B0</accession>
<evidence type="ECO:0000313" key="3">
    <source>
        <dbReference type="Proteomes" id="UP001596432"/>
    </source>
</evidence>
<reference evidence="2 3" key="1">
    <citation type="journal article" date="2019" name="Int. J. Syst. Evol. Microbiol.">
        <title>The Global Catalogue of Microorganisms (GCM) 10K type strain sequencing project: providing services to taxonomists for standard genome sequencing and annotation.</title>
        <authorList>
            <consortium name="The Broad Institute Genomics Platform"/>
            <consortium name="The Broad Institute Genome Sequencing Center for Infectious Disease"/>
            <person name="Wu L."/>
            <person name="Ma J."/>
        </authorList>
    </citation>
    <scope>NUCLEOTIDE SEQUENCE [LARGE SCALE GENOMIC DNA]</scope>
    <source>
        <strain evidence="2 3">XZYJT29</strain>
    </source>
</reference>
<dbReference type="EMBL" id="JBHTAS010000001">
    <property type="protein sequence ID" value="MFC7139273.1"/>
    <property type="molecule type" value="Genomic_DNA"/>
</dbReference>
<dbReference type="GeneID" id="78819525"/>
<dbReference type="InterPro" id="IPR058289">
    <property type="entry name" value="DUF7983"/>
</dbReference>
<dbReference type="AlphaFoldDB" id="A0ABD5Y0B0"/>
<protein>
    <submittedName>
        <fullName evidence="2">Uncharacterized protein</fullName>
    </submittedName>
</protein>
<dbReference type="Pfam" id="PF25943">
    <property type="entry name" value="DUF7983"/>
    <property type="match status" value="1"/>
</dbReference>
<name>A0ABD5Y0B0_9EURY</name>
<organism evidence="2 3">
    <name type="scientific">Halosimplex aquaticum</name>
    <dbReference type="NCBI Taxonomy" id="3026162"/>
    <lineage>
        <taxon>Archaea</taxon>
        <taxon>Methanobacteriati</taxon>
        <taxon>Methanobacteriota</taxon>
        <taxon>Stenosarchaea group</taxon>
        <taxon>Halobacteria</taxon>
        <taxon>Halobacteriales</taxon>
        <taxon>Haloarculaceae</taxon>
        <taxon>Halosimplex</taxon>
    </lineage>
</organism>
<comment type="caution">
    <text evidence="2">The sequence shown here is derived from an EMBL/GenBank/DDBJ whole genome shotgun (WGS) entry which is preliminary data.</text>
</comment>
<sequence>MSFDDRWRRLRERCDSLEPDAVLVTPGDERVFAVDRTDDEGIFVTFREGRERTLRRDQFETLADRVADDPLELDSLPPGVGPYVAVLSLAPGFVVEGGAFRTTDEASDAGDIGRETGGEYDSPFVRSRWDVRRPPESVHDDALLLADWLERHDATDLGTLSSADAVDLYVLLSDVQRGADDLRRDVGDELLDYVGPEGRLSGQFGTITRTHRKRRQLKDDEAIFDRLDEADVPREWVLGVDPDKLDVVVATTDVGEDEVYDIHDQYYVQKTGVDSGEKRTRLRGLRDRLEELDDDEADEIREEIDHLEGRIDDLLAAG</sequence>
<proteinExistence type="predicted"/>
<keyword evidence="3" id="KW-1185">Reference proteome</keyword>
<dbReference type="Proteomes" id="UP001596432">
    <property type="component" value="Unassembled WGS sequence"/>
</dbReference>
<dbReference type="RefSeq" id="WP_274324868.1">
    <property type="nucleotide sequence ID" value="NZ_CP118158.1"/>
</dbReference>